<keyword evidence="2" id="KW-0812">Transmembrane</keyword>
<dbReference type="OrthoDB" id="10071013at2759"/>
<feature type="compositionally biased region" description="Polar residues" evidence="1">
    <location>
        <begin position="65"/>
        <end position="81"/>
    </location>
</feature>
<organism evidence="4 5">
    <name type="scientific">Chironomus riparius</name>
    <dbReference type="NCBI Taxonomy" id="315576"/>
    <lineage>
        <taxon>Eukaryota</taxon>
        <taxon>Metazoa</taxon>
        <taxon>Ecdysozoa</taxon>
        <taxon>Arthropoda</taxon>
        <taxon>Hexapoda</taxon>
        <taxon>Insecta</taxon>
        <taxon>Pterygota</taxon>
        <taxon>Neoptera</taxon>
        <taxon>Endopterygota</taxon>
        <taxon>Diptera</taxon>
        <taxon>Nematocera</taxon>
        <taxon>Chironomoidea</taxon>
        <taxon>Chironomidae</taxon>
        <taxon>Chironominae</taxon>
        <taxon>Chironomus</taxon>
    </lineage>
</organism>
<proteinExistence type="predicted"/>
<feature type="chain" id="PRO_5040136088" evidence="3">
    <location>
        <begin position="23"/>
        <end position="295"/>
    </location>
</feature>
<dbReference type="Proteomes" id="UP001153620">
    <property type="component" value="Chromosome 2"/>
</dbReference>
<evidence type="ECO:0000313" key="4">
    <source>
        <dbReference type="EMBL" id="CAG9802573.1"/>
    </source>
</evidence>
<keyword evidence="2" id="KW-1133">Transmembrane helix</keyword>
<keyword evidence="2" id="KW-0472">Membrane</keyword>
<protein>
    <submittedName>
        <fullName evidence="4">Uncharacterized protein</fullName>
    </submittedName>
</protein>
<gene>
    <name evidence="4" type="ORF">CHIRRI_LOCUS5479</name>
</gene>
<evidence type="ECO:0000256" key="2">
    <source>
        <dbReference type="SAM" id="Phobius"/>
    </source>
</evidence>
<dbReference type="EMBL" id="OU895878">
    <property type="protein sequence ID" value="CAG9802573.1"/>
    <property type="molecule type" value="Genomic_DNA"/>
</dbReference>
<evidence type="ECO:0000313" key="5">
    <source>
        <dbReference type="Proteomes" id="UP001153620"/>
    </source>
</evidence>
<evidence type="ECO:0000256" key="3">
    <source>
        <dbReference type="SAM" id="SignalP"/>
    </source>
</evidence>
<reference evidence="4" key="2">
    <citation type="submission" date="2022-10" db="EMBL/GenBank/DDBJ databases">
        <authorList>
            <consortium name="ENA_rothamsted_submissions"/>
            <consortium name="culmorum"/>
            <person name="King R."/>
        </authorList>
    </citation>
    <scope>NUCLEOTIDE SEQUENCE</scope>
</reference>
<accession>A0A9N9WRP7</accession>
<keyword evidence="5" id="KW-1185">Reference proteome</keyword>
<evidence type="ECO:0000256" key="1">
    <source>
        <dbReference type="SAM" id="MobiDB-lite"/>
    </source>
</evidence>
<feature type="signal peptide" evidence="3">
    <location>
        <begin position="1"/>
        <end position="22"/>
    </location>
</feature>
<keyword evidence="3" id="KW-0732">Signal</keyword>
<reference evidence="4" key="1">
    <citation type="submission" date="2022-01" db="EMBL/GenBank/DDBJ databases">
        <authorList>
            <person name="King R."/>
        </authorList>
    </citation>
    <scope>NUCLEOTIDE SEQUENCE</scope>
</reference>
<dbReference type="AlphaFoldDB" id="A0A9N9WRP7"/>
<sequence length="295" mass="32960">MKLQLVHTINLVLIINCVIIVAKNSTENEKKLDTELNQSIFAEGLSQLNLDDEPKRRIIGRKGVSINTTEPSSNETQISHYKTTHDESSHSSKVDISTISPITVLKNNITNNTVVTVLSKNNESDHTILDSHNNTVPTNLSSPTVSNTSISLNTSKIISTTSTINPLSTTTTTTTVATTTKLISSSTAKTTQKPKKPEITYSADDDIQIRESEKNINYNVANEKSDEIPKVEQDIDRHMLNEKRAQSSYMLYLGLVFALPTTFVLINIAYRRIKNYLEVRHYTRVDFLVDGMYVS</sequence>
<feature type="region of interest" description="Disordered" evidence="1">
    <location>
        <begin position="64"/>
        <end position="89"/>
    </location>
</feature>
<name>A0A9N9WRP7_9DIPT</name>
<feature type="transmembrane region" description="Helical" evidence="2">
    <location>
        <begin position="249"/>
        <end position="270"/>
    </location>
</feature>